<evidence type="ECO:0000313" key="4">
    <source>
        <dbReference type="Proteomes" id="UP001418222"/>
    </source>
</evidence>
<feature type="repeat" description="PPR" evidence="2">
    <location>
        <begin position="347"/>
        <end position="381"/>
    </location>
</feature>
<dbReference type="Pfam" id="PF01535">
    <property type="entry name" value="PPR"/>
    <property type="match status" value="5"/>
</dbReference>
<sequence>MPSPEERVVFLLRYAASMRDLKQGQALLAKSNLAARLPFLLSKLLSLSALSPWGSLAHARSLFDSSTPLLESTFAHNVMLRAYSVSIFPAESLLIYNSMWRFPTVPVDNFTLPFVLKALGRAVSVVDDGPDLTFTLKGSEVHCRSFHLGLECDGFVQNALIFMYSRCGWVEHARAVFDEMKLRDGISWNTMFSAYDRLGDFESADQLLKQMPEKNVSLWNNLISRHVRLGNLRDAVRVFDEMTVRDAVSWNSLIAGFVHGKDFKTALRIFKSMQAAQVAPTQLTIVSVLGACAETGAFDLGREVHGFLMEKEIEIQGFVGNALLDMYAKCGNLKLAQEVFDMMSLKHVTCWNSMIVAFAIHGRSQEALDLFSSLEKASVRPNRVTFLGVLLACSHKGLVEEGRALFNRMVKEYHIQPDIKHYGCMVDILSRRGLLDEAYKVIKEMPVGPNSVLWKTLMAACKVHGNAELAEAAFREIAKLENPDDGDYVLMSNIYAEAGRWQGVEDLRTAMMGCSIPKQPGCTQIELNLLQ</sequence>
<dbReference type="InterPro" id="IPR046848">
    <property type="entry name" value="E_motif"/>
</dbReference>
<comment type="caution">
    <text evidence="3">The sequence shown here is derived from an EMBL/GenBank/DDBJ whole genome shotgun (WGS) entry which is preliminary data.</text>
</comment>
<gene>
    <name evidence="3" type="primary">PCMP-H11</name>
    <name evidence="3" type="ORF">KSP39_PZI018594</name>
</gene>
<evidence type="ECO:0000313" key="3">
    <source>
        <dbReference type="EMBL" id="KAK8926568.1"/>
    </source>
</evidence>
<evidence type="ECO:0000256" key="2">
    <source>
        <dbReference type="PROSITE-ProRule" id="PRU00708"/>
    </source>
</evidence>
<keyword evidence="4" id="KW-1185">Reference proteome</keyword>
<dbReference type="GO" id="GO:0009451">
    <property type="term" value="P:RNA modification"/>
    <property type="evidence" value="ECO:0007669"/>
    <property type="project" value="InterPro"/>
</dbReference>
<dbReference type="Pfam" id="PF13041">
    <property type="entry name" value="PPR_2"/>
    <property type="match status" value="2"/>
</dbReference>
<keyword evidence="1" id="KW-0677">Repeat</keyword>
<dbReference type="InterPro" id="IPR046960">
    <property type="entry name" value="PPR_At4g14850-like_plant"/>
</dbReference>
<dbReference type="PANTHER" id="PTHR47926">
    <property type="entry name" value="PENTATRICOPEPTIDE REPEAT-CONTAINING PROTEIN"/>
    <property type="match status" value="1"/>
</dbReference>
<evidence type="ECO:0000256" key="1">
    <source>
        <dbReference type="ARBA" id="ARBA00022737"/>
    </source>
</evidence>
<reference evidence="3 4" key="1">
    <citation type="journal article" date="2022" name="Nat. Plants">
        <title>Genomes of leafy and leafless Platanthera orchids illuminate the evolution of mycoheterotrophy.</title>
        <authorList>
            <person name="Li M.H."/>
            <person name="Liu K.W."/>
            <person name="Li Z."/>
            <person name="Lu H.C."/>
            <person name="Ye Q.L."/>
            <person name="Zhang D."/>
            <person name="Wang J.Y."/>
            <person name="Li Y.F."/>
            <person name="Zhong Z.M."/>
            <person name="Liu X."/>
            <person name="Yu X."/>
            <person name="Liu D.K."/>
            <person name="Tu X.D."/>
            <person name="Liu B."/>
            <person name="Hao Y."/>
            <person name="Liao X.Y."/>
            <person name="Jiang Y.T."/>
            <person name="Sun W.H."/>
            <person name="Chen J."/>
            <person name="Chen Y.Q."/>
            <person name="Ai Y."/>
            <person name="Zhai J.W."/>
            <person name="Wu S.S."/>
            <person name="Zhou Z."/>
            <person name="Hsiao Y.Y."/>
            <person name="Wu W.L."/>
            <person name="Chen Y.Y."/>
            <person name="Lin Y.F."/>
            <person name="Hsu J.L."/>
            <person name="Li C.Y."/>
            <person name="Wang Z.W."/>
            <person name="Zhao X."/>
            <person name="Zhong W.Y."/>
            <person name="Ma X.K."/>
            <person name="Ma L."/>
            <person name="Huang J."/>
            <person name="Chen G.Z."/>
            <person name="Huang M.Z."/>
            <person name="Huang L."/>
            <person name="Peng D.H."/>
            <person name="Luo Y.B."/>
            <person name="Zou S.Q."/>
            <person name="Chen S.P."/>
            <person name="Lan S."/>
            <person name="Tsai W.C."/>
            <person name="Van de Peer Y."/>
            <person name="Liu Z.J."/>
        </authorList>
    </citation>
    <scope>NUCLEOTIDE SEQUENCE [LARGE SCALE GENOMIC DNA]</scope>
    <source>
        <strain evidence="3">Lor287</strain>
    </source>
</reference>
<feature type="repeat" description="PPR" evidence="2">
    <location>
        <begin position="246"/>
        <end position="280"/>
    </location>
</feature>
<dbReference type="FunFam" id="1.25.40.10:FF:000184">
    <property type="entry name" value="Pentatricopeptide repeat-containing protein, chloroplastic"/>
    <property type="match status" value="1"/>
</dbReference>
<dbReference type="GO" id="GO:0003723">
    <property type="term" value="F:RNA binding"/>
    <property type="evidence" value="ECO:0007669"/>
    <property type="project" value="InterPro"/>
</dbReference>
<dbReference type="InterPro" id="IPR002885">
    <property type="entry name" value="PPR_rpt"/>
</dbReference>
<dbReference type="Proteomes" id="UP001418222">
    <property type="component" value="Unassembled WGS sequence"/>
</dbReference>
<dbReference type="PROSITE" id="PS51375">
    <property type="entry name" value="PPR"/>
    <property type="match status" value="3"/>
</dbReference>
<dbReference type="Pfam" id="PF20431">
    <property type="entry name" value="E_motif"/>
    <property type="match status" value="1"/>
</dbReference>
<proteinExistence type="predicted"/>
<dbReference type="SUPFAM" id="SSF48452">
    <property type="entry name" value="TPR-like"/>
    <property type="match status" value="1"/>
</dbReference>
<name>A0AAP0B4R2_9ASPA</name>
<dbReference type="Gene3D" id="1.25.40.10">
    <property type="entry name" value="Tetratricopeptide repeat domain"/>
    <property type="match status" value="3"/>
</dbReference>
<accession>A0AAP0B4R2</accession>
<dbReference type="InterPro" id="IPR011990">
    <property type="entry name" value="TPR-like_helical_dom_sf"/>
</dbReference>
<dbReference type="NCBIfam" id="TIGR00756">
    <property type="entry name" value="PPR"/>
    <property type="match status" value="5"/>
</dbReference>
<feature type="repeat" description="PPR" evidence="2">
    <location>
        <begin position="184"/>
        <end position="218"/>
    </location>
</feature>
<organism evidence="3 4">
    <name type="scientific">Platanthera zijinensis</name>
    <dbReference type="NCBI Taxonomy" id="2320716"/>
    <lineage>
        <taxon>Eukaryota</taxon>
        <taxon>Viridiplantae</taxon>
        <taxon>Streptophyta</taxon>
        <taxon>Embryophyta</taxon>
        <taxon>Tracheophyta</taxon>
        <taxon>Spermatophyta</taxon>
        <taxon>Magnoliopsida</taxon>
        <taxon>Liliopsida</taxon>
        <taxon>Asparagales</taxon>
        <taxon>Orchidaceae</taxon>
        <taxon>Orchidoideae</taxon>
        <taxon>Orchideae</taxon>
        <taxon>Orchidinae</taxon>
        <taxon>Platanthera</taxon>
    </lineage>
</organism>
<dbReference type="PANTHER" id="PTHR47926:SF344">
    <property type="entry name" value="OS07G0636900 PROTEIN"/>
    <property type="match status" value="1"/>
</dbReference>
<dbReference type="EMBL" id="JBBWWQ010000016">
    <property type="protein sequence ID" value="KAK8926568.1"/>
    <property type="molecule type" value="Genomic_DNA"/>
</dbReference>
<dbReference type="AlphaFoldDB" id="A0AAP0B4R2"/>
<protein>
    <submittedName>
        <fullName evidence="3">Pentatricopeptide repeat-containing protein</fullName>
    </submittedName>
</protein>